<organism evidence="1 2">
    <name type="scientific">Rubellicoccus peritrichatus</name>
    <dbReference type="NCBI Taxonomy" id="3080537"/>
    <lineage>
        <taxon>Bacteria</taxon>
        <taxon>Pseudomonadati</taxon>
        <taxon>Verrucomicrobiota</taxon>
        <taxon>Opitutia</taxon>
        <taxon>Puniceicoccales</taxon>
        <taxon>Cerasicoccaceae</taxon>
        <taxon>Rubellicoccus</taxon>
    </lineage>
</organism>
<dbReference type="AlphaFoldDB" id="A0AAQ3LG01"/>
<name>A0AAQ3LG01_9BACT</name>
<sequence length="199" mass="23507">MNNFRIDELYDQSRYSDIQALYRLTNTSSDVDLVGKYVRKRDLILARIGAFVTLGYDYGKRLRSSLVYRPRAVTSAKRPVSKNTVKYKQKSSETFQPSIGSRQDDELFDLNSFVTYSKYLFSRKYRENNYEVEISDWVADWKETRPLAKSEISRRCYNSTLMFRLALLLLEHIYFCYISSPIVKAIEFLIKILSDNFKE</sequence>
<dbReference type="Proteomes" id="UP001304300">
    <property type="component" value="Chromosome"/>
</dbReference>
<evidence type="ECO:0000313" key="1">
    <source>
        <dbReference type="EMBL" id="WOO43123.1"/>
    </source>
</evidence>
<dbReference type="KEGG" id="puo:RZN69_08460"/>
<dbReference type="RefSeq" id="WP_317835662.1">
    <property type="nucleotide sequence ID" value="NZ_CP136920.1"/>
</dbReference>
<keyword evidence="2" id="KW-1185">Reference proteome</keyword>
<dbReference type="EMBL" id="CP136920">
    <property type="protein sequence ID" value="WOO43123.1"/>
    <property type="molecule type" value="Genomic_DNA"/>
</dbReference>
<proteinExistence type="predicted"/>
<evidence type="ECO:0000313" key="2">
    <source>
        <dbReference type="Proteomes" id="UP001304300"/>
    </source>
</evidence>
<accession>A0AAQ3LG01</accession>
<reference evidence="1 2" key="1">
    <citation type="submission" date="2023-10" db="EMBL/GenBank/DDBJ databases">
        <title>Rubellicoccus peritrichatus gen. nov., sp. nov., isolated from an algae of coral reef tank.</title>
        <authorList>
            <person name="Luo J."/>
        </authorList>
    </citation>
    <scope>NUCLEOTIDE SEQUENCE [LARGE SCALE GENOMIC DNA]</scope>
    <source>
        <strain evidence="1 2">CR14</strain>
    </source>
</reference>
<protein>
    <submittedName>
        <fullName evidence="1">Uncharacterized protein</fullName>
    </submittedName>
</protein>
<gene>
    <name evidence="1" type="ORF">RZN69_08460</name>
</gene>